<comment type="subcellular location">
    <subcellularLocation>
        <location evidence="3">Chromosome</location>
        <location evidence="3">Centromere</location>
        <location evidence="3">Kinetochore</location>
    </subcellularLocation>
    <subcellularLocation>
        <location evidence="2">Cytoplasm</location>
        <location evidence="2">Cytoskeleton</location>
        <location evidence="2">Spindle</location>
    </subcellularLocation>
    <subcellularLocation>
        <location evidence="1">Nucleus</location>
    </subcellularLocation>
</comment>
<dbReference type="PANTHER" id="PTHR28036:SF1">
    <property type="entry name" value="DASH COMPLEX SUBUNIT DAD2"/>
    <property type="match status" value="1"/>
</dbReference>
<evidence type="ECO:0000313" key="20">
    <source>
        <dbReference type="Proteomes" id="UP001221413"/>
    </source>
</evidence>
<evidence type="ECO:0000256" key="6">
    <source>
        <dbReference type="ARBA" id="ARBA00022454"/>
    </source>
</evidence>
<evidence type="ECO:0000256" key="11">
    <source>
        <dbReference type="ARBA" id="ARBA00022829"/>
    </source>
</evidence>
<keyword evidence="15" id="KW-0131">Cell cycle</keyword>
<dbReference type="Pfam" id="PF08654">
    <property type="entry name" value="DASH_Dad2"/>
    <property type="match status" value="1"/>
</dbReference>
<evidence type="ECO:0000256" key="1">
    <source>
        <dbReference type="ARBA" id="ARBA00004123"/>
    </source>
</evidence>
<proteinExistence type="inferred from homology"/>
<dbReference type="GO" id="GO:0044732">
    <property type="term" value="C:mitotic spindle pole body"/>
    <property type="evidence" value="ECO:0007669"/>
    <property type="project" value="TreeGrafter"/>
</dbReference>
<sequence>MSHRFSHFRQSSVGPGFQLASFGAAGQQQQAPPHLVNRINEKKIELENLKQLRDLSAGLARQLKELEEKLGTLTNGTEVVATVLANWHNVLRAISLASAHLPVPKESTAGDQEAEEGEGSHAPPKQQDTGYPEMLVRIPTKFHDDEQQAAAAAAEAEARRASME</sequence>
<evidence type="ECO:0000256" key="16">
    <source>
        <dbReference type="ARBA" id="ARBA00023328"/>
    </source>
</evidence>
<evidence type="ECO:0000313" key="19">
    <source>
        <dbReference type="EMBL" id="KAJ6264336.1"/>
    </source>
</evidence>
<organism evidence="19 20">
    <name type="scientific">Drechslerella dactyloides</name>
    <name type="common">Nematode-trapping fungus</name>
    <name type="synonym">Arthrobotrys dactyloides</name>
    <dbReference type="NCBI Taxonomy" id="74499"/>
    <lineage>
        <taxon>Eukaryota</taxon>
        <taxon>Fungi</taxon>
        <taxon>Dikarya</taxon>
        <taxon>Ascomycota</taxon>
        <taxon>Pezizomycotina</taxon>
        <taxon>Orbiliomycetes</taxon>
        <taxon>Orbiliales</taxon>
        <taxon>Orbiliaceae</taxon>
        <taxon>Drechslerella</taxon>
    </lineage>
</organism>
<dbReference type="GO" id="GO:0051301">
    <property type="term" value="P:cell division"/>
    <property type="evidence" value="ECO:0007669"/>
    <property type="project" value="UniProtKB-KW"/>
</dbReference>
<evidence type="ECO:0000256" key="9">
    <source>
        <dbReference type="ARBA" id="ARBA00022701"/>
    </source>
</evidence>
<dbReference type="GO" id="GO:1990023">
    <property type="term" value="C:mitotic spindle midzone"/>
    <property type="evidence" value="ECO:0007669"/>
    <property type="project" value="TreeGrafter"/>
</dbReference>
<keyword evidence="12" id="KW-0995">Kinetochore</keyword>
<dbReference type="GO" id="GO:0042729">
    <property type="term" value="C:DASH complex"/>
    <property type="evidence" value="ECO:0007669"/>
    <property type="project" value="InterPro"/>
</dbReference>
<evidence type="ECO:0000256" key="5">
    <source>
        <dbReference type="ARBA" id="ARBA00020260"/>
    </source>
</evidence>
<feature type="region of interest" description="Disordered" evidence="18">
    <location>
        <begin position="101"/>
        <end position="164"/>
    </location>
</feature>
<dbReference type="Proteomes" id="UP001221413">
    <property type="component" value="Unassembled WGS sequence"/>
</dbReference>
<dbReference type="AlphaFoldDB" id="A0AAD6J5B3"/>
<dbReference type="InterPro" id="IPR013963">
    <property type="entry name" value="DASH_Dad2"/>
</dbReference>
<evidence type="ECO:0000256" key="4">
    <source>
        <dbReference type="ARBA" id="ARBA00005501"/>
    </source>
</evidence>
<evidence type="ECO:0000256" key="18">
    <source>
        <dbReference type="SAM" id="MobiDB-lite"/>
    </source>
</evidence>
<name>A0AAD6J5B3_DREDA</name>
<evidence type="ECO:0000256" key="2">
    <source>
        <dbReference type="ARBA" id="ARBA00004186"/>
    </source>
</evidence>
<keyword evidence="7" id="KW-0963">Cytoplasm</keyword>
<dbReference type="GO" id="GO:0008608">
    <property type="term" value="P:attachment of spindle microtubules to kinetochore"/>
    <property type="evidence" value="ECO:0007669"/>
    <property type="project" value="TreeGrafter"/>
</dbReference>
<protein>
    <recommendedName>
        <fullName evidence="5">DASH complex subunit DAD2</fullName>
    </recommendedName>
    <alternativeName>
        <fullName evidence="17">Outer kinetochore protein DAD2</fullName>
    </alternativeName>
</protein>
<keyword evidence="13" id="KW-0206">Cytoskeleton</keyword>
<comment type="similarity">
    <text evidence="4">Belongs to the DASH complex DAD2 family.</text>
</comment>
<evidence type="ECO:0000256" key="12">
    <source>
        <dbReference type="ARBA" id="ARBA00022838"/>
    </source>
</evidence>
<keyword evidence="10" id="KW-0498">Mitosis</keyword>
<gene>
    <name evidence="19" type="ORF">Dda_0481</name>
</gene>
<evidence type="ECO:0000256" key="3">
    <source>
        <dbReference type="ARBA" id="ARBA00004629"/>
    </source>
</evidence>
<keyword evidence="9" id="KW-0493">Microtubule</keyword>
<evidence type="ECO:0000256" key="10">
    <source>
        <dbReference type="ARBA" id="ARBA00022776"/>
    </source>
</evidence>
<dbReference type="PANTHER" id="PTHR28036">
    <property type="entry name" value="DASH COMPLEX SUBUNIT DAD2"/>
    <property type="match status" value="1"/>
</dbReference>
<keyword evidence="16" id="KW-0137">Centromere</keyword>
<dbReference type="GO" id="GO:0005874">
    <property type="term" value="C:microtubule"/>
    <property type="evidence" value="ECO:0007669"/>
    <property type="project" value="UniProtKB-KW"/>
</dbReference>
<reference evidence="19" key="1">
    <citation type="submission" date="2023-01" db="EMBL/GenBank/DDBJ databases">
        <title>The chitinases involved in constricting ring structure development in the nematode-trapping fungus Drechslerella dactyloides.</title>
        <authorList>
            <person name="Wang R."/>
            <person name="Zhang L."/>
            <person name="Tang P."/>
            <person name="Li S."/>
            <person name="Liang L."/>
        </authorList>
    </citation>
    <scope>NUCLEOTIDE SEQUENCE</scope>
    <source>
        <strain evidence="19">YMF1.00031</strain>
    </source>
</reference>
<keyword evidence="14" id="KW-0539">Nucleus</keyword>
<evidence type="ECO:0000256" key="7">
    <source>
        <dbReference type="ARBA" id="ARBA00022490"/>
    </source>
</evidence>
<keyword evidence="6" id="KW-0158">Chromosome</keyword>
<dbReference type="GO" id="GO:0000278">
    <property type="term" value="P:mitotic cell cycle"/>
    <property type="evidence" value="ECO:0007669"/>
    <property type="project" value="InterPro"/>
</dbReference>
<evidence type="ECO:0000256" key="17">
    <source>
        <dbReference type="ARBA" id="ARBA00030568"/>
    </source>
</evidence>
<dbReference type="EMBL" id="JAQGDS010000001">
    <property type="protein sequence ID" value="KAJ6264336.1"/>
    <property type="molecule type" value="Genomic_DNA"/>
</dbReference>
<evidence type="ECO:0000256" key="15">
    <source>
        <dbReference type="ARBA" id="ARBA00023306"/>
    </source>
</evidence>
<comment type="caution">
    <text evidence="19">The sequence shown here is derived from an EMBL/GenBank/DDBJ whole genome shotgun (WGS) entry which is preliminary data.</text>
</comment>
<evidence type="ECO:0000256" key="8">
    <source>
        <dbReference type="ARBA" id="ARBA00022618"/>
    </source>
</evidence>
<keyword evidence="11" id="KW-0159">Chromosome partition</keyword>
<evidence type="ECO:0000256" key="14">
    <source>
        <dbReference type="ARBA" id="ARBA00023242"/>
    </source>
</evidence>
<accession>A0AAD6J5B3</accession>
<keyword evidence="8" id="KW-0132">Cell division</keyword>
<keyword evidence="20" id="KW-1185">Reference proteome</keyword>
<evidence type="ECO:0000256" key="13">
    <source>
        <dbReference type="ARBA" id="ARBA00023212"/>
    </source>
</evidence>